<name>A0A124GP73_PICGL</name>
<geneLocation type="mitochondrion" evidence="1"/>
<keyword evidence="1" id="KW-0496">Mitochondrion</keyword>
<dbReference type="EMBL" id="LKAM01000001">
    <property type="protein sequence ID" value="KUM51083.1"/>
    <property type="molecule type" value="Genomic_DNA"/>
</dbReference>
<reference evidence="1" key="1">
    <citation type="journal article" date="2015" name="Genome Biol. Evol.">
        <title>Organellar Genomes of White Spruce (Picea glauca): Assembly and Annotation.</title>
        <authorList>
            <person name="Jackman S.D."/>
            <person name="Warren R.L."/>
            <person name="Gibb E.A."/>
            <person name="Vandervalk B.P."/>
            <person name="Mohamadi H."/>
            <person name="Chu J."/>
            <person name="Raymond A."/>
            <person name="Pleasance S."/>
            <person name="Coope R."/>
            <person name="Wildung M.R."/>
            <person name="Ritland C.E."/>
            <person name="Bousquet J."/>
            <person name="Jones S.J."/>
            <person name="Bohlmann J."/>
            <person name="Birol I."/>
        </authorList>
    </citation>
    <scope>NUCLEOTIDE SEQUENCE [LARGE SCALE GENOMIC DNA]</scope>
    <source>
        <tissue evidence="1">Flushing bud</tissue>
    </source>
</reference>
<organism evidence="1">
    <name type="scientific">Picea glauca</name>
    <name type="common">White spruce</name>
    <name type="synonym">Pinus glauca</name>
    <dbReference type="NCBI Taxonomy" id="3330"/>
    <lineage>
        <taxon>Eukaryota</taxon>
        <taxon>Viridiplantae</taxon>
        <taxon>Streptophyta</taxon>
        <taxon>Embryophyta</taxon>
        <taxon>Tracheophyta</taxon>
        <taxon>Spermatophyta</taxon>
        <taxon>Pinopsida</taxon>
        <taxon>Pinidae</taxon>
        <taxon>Conifers I</taxon>
        <taxon>Pinales</taxon>
        <taxon>Pinaceae</taxon>
        <taxon>Picea</taxon>
    </lineage>
</organism>
<gene>
    <name evidence="1" type="ORF">ABT39_MTgene929</name>
</gene>
<sequence>MGYEASASVAKVQHVVKEALHRQREEMYDQFTELMRRFAPRTNHRQNANHGADAPFVGINPLRVKVHIEIPLFKGYIDAKALDEWLQQLESYFDVNQFSNENKI</sequence>
<accession>A0A124GP73</accession>
<evidence type="ECO:0000313" key="1">
    <source>
        <dbReference type="EMBL" id="KUM51083.1"/>
    </source>
</evidence>
<protein>
    <submittedName>
        <fullName evidence="1">Uncharacterized protein</fullName>
    </submittedName>
</protein>
<dbReference type="AlphaFoldDB" id="A0A124GP73"/>
<proteinExistence type="predicted"/>
<comment type="caution">
    <text evidence="1">The sequence shown here is derived from an EMBL/GenBank/DDBJ whole genome shotgun (WGS) entry which is preliminary data.</text>
</comment>